<dbReference type="AlphaFoldDB" id="A0A3L8E138"/>
<evidence type="ECO:0000259" key="1">
    <source>
        <dbReference type="PROSITE" id="PS50878"/>
    </source>
</evidence>
<sequence>YVWNKMKVLQNSVKVIDWKKWQNKNREDEIVKEIDRIAPPWVEFTKFKCAEVEEGEMDRPFTMNELERALGMAREKSAPGLDHIEYRMIKGMSKKFKNELLAMFKYCFTESKMFSDWKENQVIFIDKSNKEKVRPITLSSCMGKVLERLVNERLMWWAENNVLDKNQNGFRKGWSCLNNITKLAADIEMGFLEEKCTIAAFLDVSAAYDNVNRDTNRTERRLVNKGLPQGGVLSSILYAIYTKNISRNLNYVVKILQYADDIVLYISGKYIAEMEVDLETGIKELNKRLIELGLDLLECCNLVTCVRKVLLRWQNEFMFRYKSCVNITCPTGYGPSGRIIERLRLTFNADTYKEKLKG</sequence>
<dbReference type="InterPro" id="IPR043502">
    <property type="entry name" value="DNA/RNA_pol_sf"/>
</dbReference>
<proteinExistence type="predicted"/>
<accession>A0A3L8E138</accession>
<dbReference type="SUPFAM" id="SSF56672">
    <property type="entry name" value="DNA/RNA polymerases"/>
    <property type="match status" value="1"/>
</dbReference>
<comment type="caution">
    <text evidence="2">The sequence shown here is derived from an EMBL/GenBank/DDBJ whole genome shotgun (WGS) entry which is preliminary data.</text>
</comment>
<feature type="non-terminal residue" evidence="2">
    <location>
        <position position="1"/>
    </location>
</feature>
<name>A0A3L8E138_OOCBI</name>
<dbReference type="Proteomes" id="UP000279307">
    <property type="component" value="Chromosome 1"/>
</dbReference>
<dbReference type="PROSITE" id="PS50878">
    <property type="entry name" value="RT_POL"/>
    <property type="match status" value="1"/>
</dbReference>
<dbReference type="GO" id="GO:0071897">
    <property type="term" value="P:DNA biosynthetic process"/>
    <property type="evidence" value="ECO:0007669"/>
    <property type="project" value="UniProtKB-ARBA"/>
</dbReference>
<dbReference type="PANTHER" id="PTHR36688:SF1">
    <property type="entry name" value="ENDONUCLEASE_EXONUCLEASE_PHOSPHATASE DOMAIN-CONTAINING PROTEIN"/>
    <property type="match status" value="1"/>
</dbReference>
<gene>
    <name evidence="2" type="ORF">DMN91_000234</name>
</gene>
<reference evidence="2" key="1">
    <citation type="journal article" date="2018" name="Genome Res.">
        <title>The genomic architecture and molecular evolution of ant odorant receptors.</title>
        <authorList>
            <person name="McKenzie S.K."/>
            <person name="Kronauer D.J.C."/>
        </authorList>
    </citation>
    <scope>NUCLEOTIDE SEQUENCE [LARGE SCALE GENOMIC DNA]</scope>
    <source>
        <strain evidence="2">Clonal line C1</strain>
    </source>
</reference>
<dbReference type="Pfam" id="PF00078">
    <property type="entry name" value="RVT_1"/>
    <property type="match status" value="1"/>
</dbReference>
<feature type="domain" description="Reverse transcriptase" evidence="1">
    <location>
        <begin position="106"/>
        <end position="318"/>
    </location>
</feature>
<dbReference type="InterPro" id="IPR052560">
    <property type="entry name" value="RdDP_mobile_element"/>
</dbReference>
<protein>
    <recommendedName>
        <fullName evidence="1">Reverse transcriptase domain-containing protein</fullName>
    </recommendedName>
</protein>
<evidence type="ECO:0000313" key="2">
    <source>
        <dbReference type="EMBL" id="RLU26440.1"/>
    </source>
</evidence>
<reference evidence="2" key="2">
    <citation type="submission" date="2018-07" db="EMBL/GenBank/DDBJ databases">
        <authorList>
            <person name="Mckenzie S.K."/>
            <person name="Kronauer D.J.C."/>
        </authorList>
    </citation>
    <scope>NUCLEOTIDE SEQUENCE</scope>
    <source>
        <strain evidence="2">Clonal line C1</strain>
    </source>
</reference>
<dbReference type="EMBL" id="QOIP01000001">
    <property type="protein sequence ID" value="RLU26440.1"/>
    <property type="molecule type" value="Genomic_DNA"/>
</dbReference>
<dbReference type="InterPro" id="IPR000477">
    <property type="entry name" value="RT_dom"/>
</dbReference>
<dbReference type="PANTHER" id="PTHR36688">
    <property type="entry name" value="ENDO/EXONUCLEASE/PHOSPHATASE DOMAIN-CONTAINING PROTEIN"/>
    <property type="match status" value="1"/>
</dbReference>
<organism evidence="2">
    <name type="scientific">Ooceraea biroi</name>
    <name type="common">Clonal raider ant</name>
    <name type="synonym">Cerapachys biroi</name>
    <dbReference type="NCBI Taxonomy" id="2015173"/>
    <lineage>
        <taxon>Eukaryota</taxon>
        <taxon>Metazoa</taxon>
        <taxon>Ecdysozoa</taxon>
        <taxon>Arthropoda</taxon>
        <taxon>Hexapoda</taxon>
        <taxon>Insecta</taxon>
        <taxon>Pterygota</taxon>
        <taxon>Neoptera</taxon>
        <taxon>Endopterygota</taxon>
        <taxon>Hymenoptera</taxon>
        <taxon>Apocrita</taxon>
        <taxon>Aculeata</taxon>
        <taxon>Formicoidea</taxon>
        <taxon>Formicidae</taxon>
        <taxon>Dorylinae</taxon>
        <taxon>Ooceraea</taxon>
    </lineage>
</organism>
<dbReference type="CDD" id="cd01650">
    <property type="entry name" value="RT_nLTR_like"/>
    <property type="match status" value="1"/>
</dbReference>